<evidence type="ECO:0000313" key="5">
    <source>
        <dbReference type="Proteomes" id="UP000321393"/>
    </source>
</evidence>
<evidence type="ECO:0000256" key="1">
    <source>
        <dbReference type="SAM" id="MobiDB-lite"/>
    </source>
</evidence>
<dbReference type="Proteomes" id="UP000321393">
    <property type="component" value="Unassembled WGS sequence"/>
</dbReference>
<evidence type="ECO:0000313" key="4">
    <source>
        <dbReference type="EMBL" id="TYK08727.1"/>
    </source>
</evidence>
<comment type="caution">
    <text evidence="4">The sequence shown here is derived from an EMBL/GenBank/DDBJ whole genome shotgun (WGS) entry which is preliminary data.</text>
</comment>
<feature type="compositionally biased region" description="Polar residues" evidence="1">
    <location>
        <begin position="271"/>
        <end position="294"/>
    </location>
</feature>
<dbReference type="OrthoDB" id="6781330at2759"/>
<dbReference type="InterPro" id="IPR057670">
    <property type="entry name" value="SH3_retrovirus"/>
</dbReference>
<gene>
    <name evidence="4" type="ORF">E5676_scaffold76G00330</name>
    <name evidence="3" type="ORF">E6C27_scaffold17G001900</name>
</gene>
<dbReference type="AlphaFoldDB" id="A0A5D3C9S3"/>
<reference evidence="5 6" key="1">
    <citation type="submission" date="2019-08" db="EMBL/GenBank/DDBJ databases">
        <title>Draft genome sequences of two oriental melons (Cucumis melo L. var makuwa).</title>
        <authorList>
            <person name="Kwon S.-Y."/>
        </authorList>
    </citation>
    <scope>NUCLEOTIDE SEQUENCE [LARGE SCALE GENOMIC DNA]</scope>
    <source>
        <strain evidence="6">cv. Chang Bougi</strain>
        <strain evidence="5">cv. SW 3</strain>
        <tissue evidence="4">Leaf</tissue>
    </source>
</reference>
<dbReference type="EMBL" id="SSTE01001516">
    <property type="protein sequence ID" value="KAA0065487.1"/>
    <property type="molecule type" value="Genomic_DNA"/>
</dbReference>
<feature type="region of interest" description="Disordered" evidence="1">
    <location>
        <begin position="228"/>
        <end position="248"/>
    </location>
</feature>
<name>A0A5D3C9S3_CUCMM</name>
<sequence>MSIDNEIKTVIVREFGNQNSEAETAKEKYTEDVASPGLSTNLISITQLRDQGYHVSFSKDRYNVVDSQKKVSLSGTRLSDNCYHWDSEVNTYNLSKLKEARLPILTFNSQEYYSDCPAGKKIKSSHKSTNRPSTTRTLELLHIDLMGSMQTESLGGKRDHHRKWDSKSDRGIFLSYLTNSRTHRVYNQRTRTVMESINVIEDDHGKTPKRSVDNEDGLLWVPNSQKISTAGSKHSSLTEDNSPSHSNADSVTILVEITSVDNPEACESSVFDCQQTNEPSTKLPDTTNTTGSSI</sequence>
<accession>A0A5D3C9S3</accession>
<dbReference type="EMBL" id="SSTD01012420">
    <property type="protein sequence ID" value="TYK08727.1"/>
    <property type="molecule type" value="Genomic_DNA"/>
</dbReference>
<evidence type="ECO:0000259" key="2">
    <source>
        <dbReference type="Pfam" id="PF25597"/>
    </source>
</evidence>
<evidence type="ECO:0000313" key="3">
    <source>
        <dbReference type="EMBL" id="KAA0065487.1"/>
    </source>
</evidence>
<feature type="domain" description="Retroviral polymerase SH3-like" evidence="2">
    <location>
        <begin position="159"/>
        <end position="211"/>
    </location>
</feature>
<organism evidence="4 6">
    <name type="scientific">Cucumis melo var. makuwa</name>
    <name type="common">Oriental melon</name>
    <dbReference type="NCBI Taxonomy" id="1194695"/>
    <lineage>
        <taxon>Eukaryota</taxon>
        <taxon>Viridiplantae</taxon>
        <taxon>Streptophyta</taxon>
        <taxon>Embryophyta</taxon>
        <taxon>Tracheophyta</taxon>
        <taxon>Spermatophyta</taxon>
        <taxon>Magnoliopsida</taxon>
        <taxon>eudicotyledons</taxon>
        <taxon>Gunneridae</taxon>
        <taxon>Pentapetalae</taxon>
        <taxon>rosids</taxon>
        <taxon>fabids</taxon>
        <taxon>Cucurbitales</taxon>
        <taxon>Cucurbitaceae</taxon>
        <taxon>Benincaseae</taxon>
        <taxon>Cucumis</taxon>
    </lineage>
</organism>
<proteinExistence type="predicted"/>
<dbReference type="Pfam" id="PF25597">
    <property type="entry name" value="SH3_retrovirus"/>
    <property type="match status" value="1"/>
</dbReference>
<dbReference type="Proteomes" id="UP000321947">
    <property type="component" value="Unassembled WGS sequence"/>
</dbReference>
<evidence type="ECO:0000313" key="6">
    <source>
        <dbReference type="Proteomes" id="UP000321947"/>
    </source>
</evidence>
<protein>
    <submittedName>
        <fullName evidence="4">Peptidase aspartic, catalytic</fullName>
    </submittedName>
</protein>
<feature type="region of interest" description="Disordered" evidence="1">
    <location>
        <begin position="270"/>
        <end position="294"/>
    </location>
</feature>